<proteinExistence type="predicted"/>
<dbReference type="Gene3D" id="1.10.8.550">
    <property type="entry name" value="Proto-chlorophyllide reductase 57 kD subunit B"/>
    <property type="match status" value="1"/>
</dbReference>
<evidence type="ECO:0000313" key="3">
    <source>
        <dbReference type="EMBL" id="NIR76267.1"/>
    </source>
</evidence>
<sequence>MKFLCVDCDAQMKSVESAAPGDGTMAITFRCPNCDRQVAMLTNPMETRMVDSLCVDLSDSAAEAQPFESVRSHLETRHPDPSGPDPVWSDEAEKRLGRVPGFVRGTVRKLYMEWARERGLSEITLTVMDEARAQLGIEEM</sequence>
<feature type="compositionally biased region" description="Basic and acidic residues" evidence="1">
    <location>
        <begin position="70"/>
        <end position="80"/>
    </location>
</feature>
<gene>
    <name evidence="3" type="ORF">GWO12_14330</name>
</gene>
<dbReference type="GO" id="GO:0016491">
    <property type="term" value="F:oxidoreductase activity"/>
    <property type="evidence" value="ECO:0007669"/>
    <property type="project" value="InterPro"/>
</dbReference>
<dbReference type="GO" id="GO:0015979">
    <property type="term" value="P:photosynthesis"/>
    <property type="evidence" value="ECO:0007669"/>
    <property type="project" value="InterPro"/>
</dbReference>
<dbReference type="InterPro" id="IPR042298">
    <property type="entry name" value="P-CP_red_C"/>
</dbReference>
<accession>A0AAE4ZBL1</accession>
<name>A0AAE4ZBL1_9BACT</name>
<dbReference type="AlphaFoldDB" id="A0AAE4ZBL1"/>
<dbReference type="Pfam" id="PF08369">
    <property type="entry name" value="PCP_red"/>
    <property type="match status" value="1"/>
</dbReference>
<dbReference type="EMBL" id="JAACAK010000120">
    <property type="protein sequence ID" value="NIR76267.1"/>
    <property type="molecule type" value="Genomic_DNA"/>
</dbReference>
<feature type="region of interest" description="Disordered" evidence="1">
    <location>
        <begin position="66"/>
        <end position="92"/>
    </location>
</feature>
<protein>
    <recommendedName>
        <fullName evidence="2">Light-independent protochlorophyllide reductase subunit B-like C-terminal domain-containing protein</fullName>
    </recommendedName>
</protein>
<dbReference type="GO" id="GO:0015995">
    <property type="term" value="P:chlorophyll biosynthetic process"/>
    <property type="evidence" value="ECO:0007669"/>
    <property type="project" value="InterPro"/>
</dbReference>
<reference evidence="3 4" key="1">
    <citation type="submission" date="2020-01" db="EMBL/GenBank/DDBJ databases">
        <title>Genomes assembled from Gulf of Kutch pelagic sediment metagenomes.</title>
        <authorList>
            <person name="Chandrashekar M."/>
            <person name="Mahajan M.S."/>
            <person name="Dave K.J."/>
            <person name="Vatsa P."/>
            <person name="Nathani N.M."/>
        </authorList>
    </citation>
    <scope>NUCLEOTIDE SEQUENCE [LARGE SCALE GENOMIC DNA]</scope>
    <source>
        <strain evidence="3">KS3-K002</strain>
    </source>
</reference>
<evidence type="ECO:0000313" key="4">
    <source>
        <dbReference type="Proteomes" id="UP000702544"/>
    </source>
</evidence>
<comment type="caution">
    <text evidence="3">The sequence shown here is derived from an EMBL/GenBank/DDBJ whole genome shotgun (WGS) entry which is preliminary data.</text>
</comment>
<dbReference type="InterPro" id="IPR013580">
    <property type="entry name" value="LI-POR_suB-like_C"/>
</dbReference>
<evidence type="ECO:0000256" key="1">
    <source>
        <dbReference type="SAM" id="MobiDB-lite"/>
    </source>
</evidence>
<dbReference type="Proteomes" id="UP000702544">
    <property type="component" value="Unassembled WGS sequence"/>
</dbReference>
<organism evidence="3 4">
    <name type="scientific">Candidatus Kutchimonas denitrificans</name>
    <dbReference type="NCBI Taxonomy" id="3056748"/>
    <lineage>
        <taxon>Bacteria</taxon>
        <taxon>Pseudomonadati</taxon>
        <taxon>Gemmatimonadota</taxon>
        <taxon>Gemmatimonadia</taxon>
        <taxon>Candidatus Palauibacterales</taxon>
        <taxon>Candidatus Palauibacteraceae</taxon>
        <taxon>Candidatus Kutchimonas</taxon>
    </lineage>
</organism>
<feature type="domain" description="Light-independent protochlorophyllide reductase subunit B-like C-terminal" evidence="2">
    <location>
        <begin position="88"/>
        <end position="132"/>
    </location>
</feature>
<evidence type="ECO:0000259" key="2">
    <source>
        <dbReference type="Pfam" id="PF08369"/>
    </source>
</evidence>